<dbReference type="GO" id="GO:0004332">
    <property type="term" value="F:fructose-bisphosphate aldolase activity"/>
    <property type="evidence" value="ECO:0007669"/>
    <property type="project" value="UniProtKB-EC"/>
</dbReference>
<dbReference type="PIRSF" id="PIRSF001359">
    <property type="entry name" value="F_bP_aldolase_II"/>
    <property type="match status" value="1"/>
</dbReference>
<keyword evidence="8" id="KW-1185">Reference proteome</keyword>
<name>A0A6N7XZW0_9FIRM</name>
<dbReference type="EC" id="4.1.2.13" evidence="7"/>
<dbReference type="PANTHER" id="PTHR30304:SF0">
    <property type="entry name" value="D-TAGATOSE-1,6-BISPHOSPHATE ALDOLASE SUBUNIT GATY-RELATED"/>
    <property type="match status" value="1"/>
</dbReference>
<evidence type="ECO:0000256" key="4">
    <source>
        <dbReference type="PIRSR" id="PIRSR001359-1"/>
    </source>
</evidence>
<feature type="active site" description="Proton donor" evidence="4">
    <location>
        <position position="82"/>
    </location>
</feature>
<feature type="binding site" evidence="6">
    <location>
        <position position="134"/>
    </location>
    <ligand>
        <name>Zn(2+)</name>
        <dbReference type="ChEBI" id="CHEBI:29105"/>
        <label>2</label>
    </ligand>
</feature>
<evidence type="ECO:0000256" key="3">
    <source>
        <dbReference type="ARBA" id="ARBA00023239"/>
    </source>
</evidence>
<feature type="binding site" evidence="5">
    <location>
        <begin position="209"/>
        <end position="211"/>
    </location>
    <ligand>
        <name>dihydroxyacetone phosphate</name>
        <dbReference type="ChEBI" id="CHEBI:57642"/>
    </ligand>
</feature>
<dbReference type="NCBIfam" id="TIGR00167">
    <property type="entry name" value="cbbA"/>
    <property type="match status" value="1"/>
</dbReference>
<dbReference type="PANTHER" id="PTHR30304">
    <property type="entry name" value="D-TAGATOSE-1,6-BISPHOSPHATE ALDOLASE"/>
    <property type="match status" value="1"/>
</dbReference>
<reference evidence="7 8" key="1">
    <citation type="submission" date="2019-09" db="EMBL/GenBank/DDBJ databases">
        <title>In-depth cultivation of the pig gut microbiome towards novel bacterial diversity and tailored functional studies.</title>
        <authorList>
            <person name="Wylensek D."/>
            <person name="Hitch T.C.A."/>
            <person name="Clavel T."/>
        </authorList>
    </citation>
    <scope>NUCLEOTIDE SEQUENCE [LARGE SCALE GENOMIC DNA]</scope>
    <source>
        <strain evidence="7 8">WCA3-693-APC-4?</strain>
    </source>
</reference>
<sequence length="284" mass="31589">MDIVSNREMLIEARKNKYAVPAFNIHNLETMKGVIEAAYELRSPLMIATTPGTVKYAGLEFLVAMARAAAKKYDIPIALHLDHCTDVELLKQCIQAGYKSVMIDASIKSYEENISITREVVKYSHRYEVSVEAELGLVGGQEDDRDIDEKDTTLTDPHIALDFIQRTNVDSLAVAIGTAHGVYKSEPKLDFERLSKINSMVSIPLVLHGASGVPHESVIKAVENGISKVNIATELKIPFAEAIKEYFKENPSANDPRYYLTPAKDMVKKIAMEKIRVCGSANRY</sequence>
<dbReference type="CDD" id="cd00947">
    <property type="entry name" value="TBP_aldolase_IIB"/>
    <property type="match status" value="1"/>
</dbReference>
<keyword evidence="1 6" id="KW-0479">Metal-binding</keyword>
<feature type="binding site" evidence="6">
    <location>
        <position position="180"/>
    </location>
    <ligand>
        <name>Zn(2+)</name>
        <dbReference type="ChEBI" id="CHEBI:29105"/>
        <label>1</label>
        <note>catalytic</note>
    </ligand>
</feature>
<comment type="caution">
    <text evidence="7">The sequence shown here is derived from an EMBL/GenBank/DDBJ whole genome shotgun (WGS) entry which is preliminary data.</text>
</comment>
<dbReference type="GO" id="GO:0006096">
    <property type="term" value="P:glycolytic process"/>
    <property type="evidence" value="ECO:0007669"/>
    <property type="project" value="InterPro"/>
</dbReference>
<protein>
    <submittedName>
        <fullName evidence="7">Class II fructose-1,6-bisphosphate aldolase</fullName>
        <ecNumber evidence="7">4.1.2.13</ecNumber>
    </submittedName>
</protein>
<organism evidence="7 8">
    <name type="scientific">Tissierella pigra</name>
    <dbReference type="NCBI Taxonomy" id="2607614"/>
    <lineage>
        <taxon>Bacteria</taxon>
        <taxon>Bacillati</taxon>
        <taxon>Bacillota</taxon>
        <taxon>Tissierellia</taxon>
        <taxon>Tissierellales</taxon>
        <taxon>Tissierellaceae</taxon>
        <taxon>Tissierella</taxon>
    </lineage>
</organism>
<dbReference type="GO" id="GO:0030388">
    <property type="term" value="P:fructose 1,6-bisphosphate metabolic process"/>
    <property type="evidence" value="ECO:0007669"/>
    <property type="project" value="InterPro"/>
</dbReference>
<evidence type="ECO:0000256" key="2">
    <source>
        <dbReference type="ARBA" id="ARBA00022833"/>
    </source>
</evidence>
<dbReference type="Pfam" id="PF01116">
    <property type="entry name" value="F_bP_aldolase"/>
    <property type="match status" value="1"/>
</dbReference>
<dbReference type="InterPro" id="IPR050246">
    <property type="entry name" value="Class_II_FBP_aldolase"/>
</dbReference>
<evidence type="ECO:0000256" key="5">
    <source>
        <dbReference type="PIRSR" id="PIRSR001359-2"/>
    </source>
</evidence>
<feature type="binding site" evidence="5">
    <location>
        <begin position="230"/>
        <end position="233"/>
    </location>
    <ligand>
        <name>dihydroxyacetone phosphate</name>
        <dbReference type="ChEBI" id="CHEBI:57642"/>
    </ligand>
</feature>
<dbReference type="NCBIfam" id="NF006626">
    <property type="entry name" value="PRK09195.1"/>
    <property type="match status" value="1"/>
</dbReference>
<dbReference type="Proteomes" id="UP000469523">
    <property type="component" value="Unassembled WGS sequence"/>
</dbReference>
<evidence type="ECO:0000256" key="6">
    <source>
        <dbReference type="PIRSR" id="PIRSR001359-3"/>
    </source>
</evidence>
<evidence type="ECO:0000256" key="1">
    <source>
        <dbReference type="ARBA" id="ARBA00022723"/>
    </source>
</evidence>
<accession>A0A6N7XZW0</accession>
<evidence type="ECO:0000313" key="8">
    <source>
        <dbReference type="Proteomes" id="UP000469523"/>
    </source>
</evidence>
<dbReference type="InterPro" id="IPR013785">
    <property type="entry name" value="Aldolase_TIM"/>
</dbReference>
<dbReference type="NCBIfam" id="NF009374">
    <property type="entry name" value="PRK12737.1"/>
    <property type="match status" value="1"/>
</dbReference>
<evidence type="ECO:0000313" key="7">
    <source>
        <dbReference type="EMBL" id="MSU01768.1"/>
    </source>
</evidence>
<dbReference type="NCBIfam" id="TIGR01859">
    <property type="entry name" value="fruc_bis_ald"/>
    <property type="match status" value="1"/>
</dbReference>
<dbReference type="RefSeq" id="WP_154440175.1">
    <property type="nucleotide sequence ID" value="NZ_VUNQ01000019.1"/>
</dbReference>
<dbReference type="InterPro" id="IPR000771">
    <property type="entry name" value="FBA_II"/>
</dbReference>
<keyword evidence="3 7" id="KW-0456">Lyase</keyword>
<dbReference type="SUPFAM" id="SSF51569">
    <property type="entry name" value="Aldolase"/>
    <property type="match status" value="1"/>
</dbReference>
<dbReference type="InterPro" id="IPR011289">
    <property type="entry name" value="Fruc_bis_ald_class-2"/>
</dbReference>
<feature type="binding site" evidence="6">
    <location>
        <position position="83"/>
    </location>
    <ligand>
        <name>Zn(2+)</name>
        <dbReference type="ChEBI" id="CHEBI:29105"/>
        <label>1</label>
        <note>catalytic</note>
    </ligand>
</feature>
<dbReference type="EMBL" id="VUNQ01000019">
    <property type="protein sequence ID" value="MSU01768.1"/>
    <property type="molecule type" value="Genomic_DNA"/>
</dbReference>
<dbReference type="PROSITE" id="PS00806">
    <property type="entry name" value="ALDOLASE_CLASS_II_2"/>
    <property type="match status" value="1"/>
</dbReference>
<dbReference type="Gene3D" id="3.20.20.70">
    <property type="entry name" value="Aldolase class I"/>
    <property type="match status" value="1"/>
</dbReference>
<dbReference type="GO" id="GO:0008270">
    <property type="term" value="F:zinc ion binding"/>
    <property type="evidence" value="ECO:0007669"/>
    <property type="project" value="InterPro"/>
</dbReference>
<feature type="binding site" evidence="6">
    <location>
        <position position="208"/>
    </location>
    <ligand>
        <name>Zn(2+)</name>
        <dbReference type="ChEBI" id="CHEBI:29105"/>
        <label>1</label>
        <note>catalytic</note>
    </ligand>
</feature>
<feature type="binding site" evidence="5">
    <location>
        <position position="181"/>
    </location>
    <ligand>
        <name>dihydroxyacetone phosphate</name>
        <dbReference type="ChEBI" id="CHEBI:57642"/>
    </ligand>
</feature>
<proteinExistence type="predicted"/>
<gene>
    <name evidence="7" type="primary">fba</name>
    <name evidence="7" type="ORF">FYJ83_09850</name>
</gene>
<feature type="binding site" evidence="6">
    <location>
        <position position="104"/>
    </location>
    <ligand>
        <name>Zn(2+)</name>
        <dbReference type="ChEBI" id="CHEBI:29105"/>
        <label>2</label>
    </ligand>
</feature>
<dbReference type="AlphaFoldDB" id="A0A6N7XZW0"/>
<comment type="cofactor">
    <cofactor evidence="6">
        <name>Zn(2+)</name>
        <dbReference type="ChEBI" id="CHEBI:29105"/>
    </cofactor>
    <text evidence="6">Binds 2 Zn(2+) ions per subunit. One is catalytic and the other provides a structural contribution.</text>
</comment>
<dbReference type="PROSITE" id="PS00602">
    <property type="entry name" value="ALDOLASE_CLASS_II_1"/>
    <property type="match status" value="1"/>
</dbReference>
<keyword evidence="2 6" id="KW-0862">Zinc</keyword>